<protein>
    <submittedName>
        <fullName evidence="3">Uncharacterized protein</fullName>
    </submittedName>
</protein>
<feature type="compositionally biased region" description="Low complexity" evidence="1">
    <location>
        <begin position="8"/>
        <end position="19"/>
    </location>
</feature>
<dbReference type="EMBL" id="LSBI01000010">
    <property type="protein sequence ID" value="OAQ79352.1"/>
    <property type="molecule type" value="Genomic_DNA"/>
</dbReference>
<reference evidence="3 4" key="1">
    <citation type="submission" date="2016-02" db="EMBL/GenBank/DDBJ databases">
        <title>Biosynthesis of antibiotic leucinostatins and their inhibition on Phytophthora in bio-control Purpureocillium lilacinum.</title>
        <authorList>
            <person name="Wang G."/>
            <person name="Liu Z."/>
            <person name="Lin R."/>
            <person name="Li E."/>
            <person name="Mao Z."/>
            <person name="Ling J."/>
            <person name="Yin W."/>
            <person name="Xie B."/>
        </authorList>
    </citation>
    <scope>NUCLEOTIDE SEQUENCE [LARGE SCALE GENOMIC DNA]</scope>
    <source>
        <strain evidence="3">PLFJ-1</strain>
    </source>
</reference>
<dbReference type="GeneID" id="28891956"/>
<gene>
    <name evidence="3" type="ORF">VFPFJ_09838</name>
</gene>
<evidence type="ECO:0000256" key="1">
    <source>
        <dbReference type="SAM" id="MobiDB-lite"/>
    </source>
</evidence>
<dbReference type="KEGG" id="plj:28891956"/>
<feature type="compositionally biased region" description="Basic and acidic residues" evidence="1">
    <location>
        <begin position="214"/>
        <end position="227"/>
    </location>
</feature>
<dbReference type="OMA" id="ININRWT"/>
<sequence>MSRRSRRGAANDAAGAGLAPEGSLPVDGSWRMVEGEHDSFDTTILPSSLPADDDDDILMPLSSGQPSSGFPSQLSTGGGGAGSSSQSQPGGAASQDSIRDFAKHQDDEQVILREPFRPSMVVSRRSSAQGSGITYRTPEPQFRMPMVDVVGNGGRSSSGNSSRTIRPYGWAAAAADEDDATDDRSLRRRAKGASSLGSPSSKSRTAGARRRGARRDSFDVHDDLDHKAARHRRGSRTQEGGGTLEAIKRHLLAALPSTVYRLLLWAGEVVLIAMNYAKYPLGALLAVYLVFGGLIVAQNMATRSLYAAVSPVCRVPGASLLGLPFCPPSSSSSSASFPLFPNGTAKPHQNVEFDDLMGVQSKFEQVLEKSADGVSLPFEMKRSEAAVRDLRSLVRHSDIQARGELVLEFDGYIDTARRAASDLQKFNTHVGSAVDAVISINRWTSRYIDSLSPEALDGAPSALSEWAAWFFYPFQPATADDEPFSERAILDKYIEHTALVSDRIAALILEAQGILRLLTKAEDHLSLIYDITSRSSSSIASRRDEILWTVWTLVGANSKRLHNLAQQLTLLRQVDAQRSSAVEQVSALILELEGIQAGLGDLRDRVADPELAAVAGTSTAAPRIPLSVHIETIDRGVERLQGARARLRVAEDERVRDAMARGGIKSDEDRLIDARGR</sequence>
<keyword evidence="2" id="KW-0472">Membrane</keyword>
<dbReference type="STRING" id="33203.A0A179GNJ9"/>
<feature type="region of interest" description="Disordered" evidence="1">
    <location>
        <begin position="1"/>
        <end position="241"/>
    </location>
</feature>
<feature type="compositionally biased region" description="Low complexity" evidence="1">
    <location>
        <begin position="83"/>
        <end position="95"/>
    </location>
</feature>
<keyword evidence="2" id="KW-1133">Transmembrane helix</keyword>
<feature type="compositionally biased region" description="Basic and acidic residues" evidence="1">
    <location>
        <begin position="97"/>
        <end position="116"/>
    </location>
</feature>
<feature type="compositionally biased region" description="Low complexity" evidence="1">
    <location>
        <begin position="192"/>
        <end position="206"/>
    </location>
</feature>
<name>A0A179GNJ9_PURLI</name>
<feature type="compositionally biased region" description="Low complexity" evidence="1">
    <location>
        <begin position="58"/>
        <end position="75"/>
    </location>
</feature>
<comment type="caution">
    <text evidence="3">The sequence shown here is derived from an EMBL/GenBank/DDBJ whole genome shotgun (WGS) entry which is preliminary data.</text>
</comment>
<dbReference type="AlphaFoldDB" id="A0A179GNJ9"/>
<feature type="transmembrane region" description="Helical" evidence="2">
    <location>
        <begin position="279"/>
        <end position="297"/>
    </location>
</feature>
<keyword evidence="2" id="KW-0812">Transmembrane</keyword>
<organism evidence="3 4">
    <name type="scientific">Purpureocillium lilacinum</name>
    <name type="common">Paecilomyces lilacinus</name>
    <dbReference type="NCBI Taxonomy" id="33203"/>
    <lineage>
        <taxon>Eukaryota</taxon>
        <taxon>Fungi</taxon>
        <taxon>Dikarya</taxon>
        <taxon>Ascomycota</taxon>
        <taxon>Pezizomycotina</taxon>
        <taxon>Sordariomycetes</taxon>
        <taxon>Hypocreomycetidae</taxon>
        <taxon>Hypocreales</taxon>
        <taxon>Ophiocordycipitaceae</taxon>
        <taxon>Purpureocillium</taxon>
    </lineage>
</organism>
<dbReference type="Proteomes" id="UP000078340">
    <property type="component" value="Unassembled WGS sequence"/>
</dbReference>
<accession>A0A179GNJ9</accession>
<evidence type="ECO:0000313" key="4">
    <source>
        <dbReference type="Proteomes" id="UP000078340"/>
    </source>
</evidence>
<feature type="compositionally biased region" description="Polar residues" evidence="1">
    <location>
        <begin position="124"/>
        <end position="134"/>
    </location>
</feature>
<proteinExistence type="predicted"/>
<evidence type="ECO:0000313" key="3">
    <source>
        <dbReference type="EMBL" id="OAQ79352.1"/>
    </source>
</evidence>
<evidence type="ECO:0000256" key="2">
    <source>
        <dbReference type="SAM" id="Phobius"/>
    </source>
</evidence>